<dbReference type="Pfam" id="PF00122">
    <property type="entry name" value="E1-E2_ATPase"/>
    <property type="match status" value="1"/>
</dbReference>
<dbReference type="PANTHER" id="PTHR48085:SF5">
    <property type="entry name" value="CADMIUM_ZINC-TRANSPORTING ATPASE HMA4-RELATED"/>
    <property type="match status" value="1"/>
</dbReference>
<feature type="transmembrane region" description="Helical" evidence="8">
    <location>
        <begin position="20"/>
        <end position="37"/>
    </location>
</feature>
<feature type="domain" description="P-type ATPase A" evidence="9">
    <location>
        <begin position="57"/>
        <end position="153"/>
    </location>
</feature>
<keyword evidence="11" id="KW-1185">Reference proteome</keyword>
<dbReference type="InterPro" id="IPR001757">
    <property type="entry name" value="P_typ_ATPase"/>
</dbReference>
<dbReference type="PROSITE" id="PS00154">
    <property type="entry name" value="ATPASE_E1_E2"/>
    <property type="match status" value="1"/>
</dbReference>
<gene>
    <name evidence="10" type="ORF">CKO31_25510</name>
</gene>
<dbReference type="Gene3D" id="2.70.150.10">
    <property type="entry name" value="Calcium-transporting ATPase, cytoplasmic transduction domain A"/>
    <property type="match status" value="1"/>
</dbReference>
<comment type="catalytic activity">
    <reaction evidence="7">
        <text>Zn(2+)(in) + ATP + H2O = Zn(2+)(out) + ADP + phosphate + H(+)</text>
        <dbReference type="Rhea" id="RHEA:20621"/>
        <dbReference type="ChEBI" id="CHEBI:15377"/>
        <dbReference type="ChEBI" id="CHEBI:15378"/>
        <dbReference type="ChEBI" id="CHEBI:29105"/>
        <dbReference type="ChEBI" id="CHEBI:30616"/>
        <dbReference type="ChEBI" id="CHEBI:43474"/>
        <dbReference type="ChEBI" id="CHEBI:456216"/>
        <dbReference type="EC" id="7.2.2.12"/>
    </reaction>
</comment>
<evidence type="ECO:0000256" key="3">
    <source>
        <dbReference type="ARBA" id="ARBA00022692"/>
    </source>
</evidence>
<dbReference type="EMBL" id="NRRV01000199">
    <property type="protein sequence ID" value="MBK1634015.1"/>
    <property type="molecule type" value="Genomic_DNA"/>
</dbReference>
<evidence type="ECO:0000313" key="11">
    <source>
        <dbReference type="Proteomes" id="UP000748752"/>
    </source>
</evidence>
<dbReference type="InterPro" id="IPR008250">
    <property type="entry name" value="ATPase_P-typ_transduc_dom_A_sf"/>
</dbReference>
<organism evidence="10 11">
    <name type="scientific">Thiohalocapsa halophila</name>
    <dbReference type="NCBI Taxonomy" id="69359"/>
    <lineage>
        <taxon>Bacteria</taxon>
        <taxon>Pseudomonadati</taxon>
        <taxon>Pseudomonadota</taxon>
        <taxon>Gammaproteobacteria</taxon>
        <taxon>Chromatiales</taxon>
        <taxon>Chromatiaceae</taxon>
        <taxon>Thiohalocapsa</taxon>
    </lineage>
</organism>
<evidence type="ECO:0000256" key="7">
    <source>
        <dbReference type="ARBA" id="ARBA00047308"/>
    </source>
</evidence>
<dbReference type="PRINTS" id="PR00119">
    <property type="entry name" value="CATATPASE"/>
</dbReference>
<dbReference type="NCBIfam" id="TIGR01494">
    <property type="entry name" value="ATPase_P-type"/>
    <property type="match status" value="1"/>
</dbReference>
<accession>A0ABS1CQ56</accession>
<keyword evidence="3 8" id="KW-0812">Transmembrane</keyword>
<comment type="caution">
    <text evidence="10">The sequence shown here is derived from an EMBL/GenBank/DDBJ whole genome shotgun (WGS) entry which is preliminary data.</text>
</comment>
<dbReference type="Proteomes" id="UP000748752">
    <property type="component" value="Unassembled WGS sequence"/>
</dbReference>
<evidence type="ECO:0000313" key="10">
    <source>
        <dbReference type="EMBL" id="MBK1634015.1"/>
    </source>
</evidence>
<dbReference type="InterPro" id="IPR018303">
    <property type="entry name" value="ATPase_P-typ_P_site"/>
</dbReference>
<protein>
    <recommendedName>
        <fullName evidence="6">P-type Zn(2+) transporter</fullName>
        <ecNumber evidence="6">7.2.2.12</ecNumber>
    </recommendedName>
</protein>
<sequence>MKNDLLNGLVVTGTLVTQNFLVTAAYTFIANLGSVLVRKSKGYSEEMLQGVFNRKVTTVWMLRDNAEIESPIEEVDIDDVIVIHTGELVPLDGVITKGTITVDQHMLTGESVPVEKGVGDQVFASTVVIAGYAWVKVTETGQNTAVAKIENVLQSTSHFMTGLQLTGEKWADAAAAPILGLGVFLAPLQCLGVGTAVFNTSPGNGIRMSASAQTLVHIILASHESILIKDGRVLEQLMGVDTIVFDKTGTLTEEWIV</sequence>
<keyword evidence="4 8" id="KW-1133">Transmembrane helix</keyword>
<evidence type="ECO:0000256" key="5">
    <source>
        <dbReference type="ARBA" id="ARBA00023136"/>
    </source>
</evidence>
<evidence type="ECO:0000256" key="1">
    <source>
        <dbReference type="ARBA" id="ARBA00004370"/>
    </source>
</evidence>
<name>A0ABS1CQ56_9GAMM</name>
<dbReference type="InterPro" id="IPR059000">
    <property type="entry name" value="ATPase_P-type_domA"/>
</dbReference>
<evidence type="ECO:0000256" key="2">
    <source>
        <dbReference type="ARBA" id="ARBA00006024"/>
    </source>
</evidence>
<evidence type="ECO:0000256" key="6">
    <source>
        <dbReference type="ARBA" id="ARBA00039097"/>
    </source>
</evidence>
<keyword evidence="5 8" id="KW-0472">Membrane</keyword>
<reference evidence="10 11" key="1">
    <citation type="journal article" date="2020" name="Microorganisms">
        <title>Osmotic Adaptation and Compatible Solute Biosynthesis of Phototrophic Bacteria as Revealed from Genome Analyses.</title>
        <authorList>
            <person name="Imhoff J.F."/>
            <person name="Rahn T."/>
            <person name="Kunzel S."/>
            <person name="Keller A."/>
            <person name="Neulinger S.C."/>
        </authorList>
    </citation>
    <scope>NUCLEOTIDE SEQUENCE [LARGE SCALE GENOMIC DNA]</scope>
    <source>
        <strain evidence="10 11">DSM 6210</strain>
    </source>
</reference>
<comment type="similarity">
    <text evidence="2">Belongs to the cation transport ATPase (P-type) (TC 3.A.3) family. Type IB subfamily.</text>
</comment>
<evidence type="ECO:0000256" key="4">
    <source>
        <dbReference type="ARBA" id="ARBA00022989"/>
    </source>
</evidence>
<dbReference type="SUPFAM" id="SSF81653">
    <property type="entry name" value="Calcium ATPase, transduction domain A"/>
    <property type="match status" value="1"/>
</dbReference>
<dbReference type="InterPro" id="IPR051014">
    <property type="entry name" value="Cation_Transport_ATPase_IB"/>
</dbReference>
<evidence type="ECO:0000256" key="8">
    <source>
        <dbReference type="SAM" id="Phobius"/>
    </source>
</evidence>
<comment type="subcellular location">
    <subcellularLocation>
        <location evidence="1">Membrane</location>
    </subcellularLocation>
</comment>
<evidence type="ECO:0000259" key="9">
    <source>
        <dbReference type="Pfam" id="PF00122"/>
    </source>
</evidence>
<dbReference type="PANTHER" id="PTHR48085">
    <property type="entry name" value="CADMIUM/ZINC-TRANSPORTING ATPASE HMA2-RELATED"/>
    <property type="match status" value="1"/>
</dbReference>
<dbReference type="EC" id="7.2.2.12" evidence="6"/>
<proteinExistence type="inferred from homology"/>